<evidence type="ECO:0000313" key="2">
    <source>
        <dbReference type="EMBL" id="MVA77720.1"/>
    </source>
</evidence>
<reference evidence="2 3" key="1">
    <citation type="submission" date="2019-12" db="EMBL/GenBank/DDBJ databases">
        <title>Auraticoccus cholistani sp. nov., an actinomycete isolated from soil of Cholistan desert.</title>
        <authorList>
            <person name="Cheema M.T."/>
        </authorList>
    </citation>
    <scope>NUCLEOTIDE SEQUENCE [LARGE SCALE GENOMIC DNA]</scope>
    <source>
        <strain evidence="2 3">F435</strain>
    </source>
</reference>
<dbReference type="Pfam" id="PF12277">
    <property type="entry name" value="DUF3618"/>
    <property type="match status" value="1"/>
</dbReference>
<keyword evidence="1" id="KW-0472">Membrane</keyword>
<evidence type="ECO:0000313" key="3">
    <source>
        <dbReference type="Proteomes" id="UP000435304"/>
    </source>
</evidence>
<dbReference type="AlphaFoldDB" id="A0A6A9V270"/>
<sequence>MAVTLLPATGLRRARGGAVLGLRLDHEGAEMAEAKRKKQPKVTAEQARADIAAARARLSGDVREVVDEVHPRRIVQRQVEDAKSAARVELEAAKSQIKDADGWRWDRIALIGGAVGGLVAFVLVIRRLTRKR</sequence>
<protein>
    <submittedName>
        <fullName evidence="2">DUF3618 domain-containing protein</fullName>
    </submittedName>
</protein>
<evidence type="ECO:0000256" key="1">
    <source>
        <dbReference type="SAM" id="Phobius"/>
    </source>
</evidence>
<dbReference type="InterPro" id="IPR022062">
    <property type="entry name" value="DUF3618"/>
</dbReference>
<gene>
    <name evidence="2" type="ORF">GC722_17110</name>
</gene>
<feature type="transmembrane region" description="Helical" evidence="1">
    <location>
        <begin position="108"/>
        <end position="125"/>
    </location>
</feature>
<dbReference type="EMBL" id="WPCU01000010">
    <property type="protein sequence ID" value="MVA77720.1"/>
    <property type="molecule type" value="Genomic_DNA"/>
</dbReference>
<dbReference type="Proteomes" id="UP000435304">
    <property type="component" value="Unassembled WGS sequence"/>
</dbReference>
<name>A0A6A9V270_9ACTN</name>
<keyword evidence="1" id="KW-0812">Transmembrane</keyword>
<accession>A0A6A9V270</accession>
<organism evidence="2 3">
    <name type="scientific">Auraticoccus cholistanensis</name>
    <dbReference type="NCBI Taxonomy" id="2656650"/>
    <lineage>
        <taxon>Bacteria</taxon>
        <taxon>Bacillati</taxon>
        <taxon>Actinomycetota</taxon>
        <taxon>Actinomycetes</taxon>
        <taxon>Propionibacteriales</taxon>
        <taxon>Propionibacteriaceae</taxon>
        <taxon>Auraticoccus</taxon>
    </lineage>
</organism>
<proteinExistence type="predicted"/>
<keyword evidence="1" id="KW-1133">Transmembrane helix</keyword>
<comment type="caution">
    <text evidence="2">The sequence shown here is derived from an EMBL/GenBank/DDBJ whole genome shotgun (WGS) entry which is preliminary data.</text>
</comment>
<keyword evidence="3" id="KW-1185">Reference proteome</keyword>